<reference evidence="9 10" key="1">
    <citation type="submission" date="2018-07" db="EMBL/GenBank/DDBJ databases">
        <title>Genomic Encyclopedia of Type Strains, Phase IV (KMG-IV): sequencing the most valuable type-strain genomes for metagenomic binning, comparative biology and taxonomic classification.</title>
        <authorList>
            <person name="Goeker M."/>
        </authorList>
    </citation>
    <scope>NUCLEOTIDE SEQUENCE [LARGE SCALE GENOMIC DNA]</scope>
    <source>
        <strain evidence="9 10">DSM 21352</strain>
    </source>
</reference>
<feature type="domain" description="Response regulatory" evidence="8">
    <location>
        <begin position="13"/>
        <end position="127"/>
    </location>
</feature>
<dbReference type="AlphaFoldDB" id="A0A370FCL5"/>
<dbReference type="InterPro" id="IPR036388">
    <property type="entry name" value="WH-like_DNA-bd_sf"/>
</dbReference>
<dbReference type="SUPFAM" id="SSF46894">
    <property type="entry name" value="C-terminal effector domain of the bipartite response regulators"/>
    <property type="match status" value="1"/>
</dbReference>
<evidence type="ECO:0000256" key="6">
    <source>
        <dbReference type="PROSITE-ProRule" id="PRU00169"/>
    </source>
</evidence>
<dbReference type="InterPro" id="IPR001789">
    <property type="entry name" value="Sig_transdc_resp-reg_receiver"/>
</dbReference>
<dbReference type="Gene3D" id="1.10.10.10">
    <property type="entry name" value="Winged helix-like DNA-binding domain superfamily/Winged helix DNA-binding domain"/>
    <property type="match status" value="1"/>
</dbReference>
<comment type="caution">
    <text evidence="9">The sequence shown here is derived from an EMBL/GenBank/DDBJ whole genome shotgun (WGS) entry which is preliminary data.</text>
</comment>
<evidence type="ECO:0000313" key="9">
    <source>
        <dbReference type="EMBL" id="RDI22679.1"/>
    </source>
</evidence>
<dbReference type="FunFam" id="3.40.50.2300:FF:000018">
    <property type="entry name" value="DNA-binding transcriptional regulator NtrC"/>
    <property type="match status" value="1"/>
</dbReference>
<keyword evidence="3" id="KW-0805">Transcription regulation</keyword>
<feature type="modified residue" description="4-aspartylphosphate" evidence="6">
    <location>
        <position position="62"/>
    </location>
</feature>
<dbReference type="PANTHER" id="PTHR44688:SF16">
    <property type="entry name" value="DNA-BINDING TRANSCRIPTIONAL ACTIVATOR DEVR_DOSR"/>
    <property type="match status" value="1"/>
</dbReference>
<feature type="domain" description="HTH luxR-type" evidence="7">
    <location>
        <begin position="143"/>
        <end position="208"/>
    </location>
</feature>
<dbReference type="SMART" id="SM00421">
    <property type="entry name" value="HTH_LUXR"/>
    <property type="match status" value="1"/>
</dbReference>
<dbReference type="InterPro" id="IPR000792">
    <property type="entry name" value="Tscrpt_reg_LuxR_C"/>
</dbReference>
<keyword evidence="10" id="KW-1185">Reference proteome</keyword>
<evidence type="ECO:0000256" key="1">
    <source>
        <dbReference type="ARBA" id="ARBA00022553"/>
    </source>
</evidence>
<dbReference type="PANTHER" id="PTHR44688">
    <property type="entry name" value="DNA-BINDING TRANSCRIPTIONAL ACTIVATOR DEVR_DOSR"/>
    <property type="match status" value="1"/>
</dbReference>
<evidence type="ECO:0000259" key="8">
    <source>
        <dbReference type="PROSITE" id="PS50110"/>
    </source>
</evidence>
<dbReference type="Pfam" id="PF00196">
    <property type="entry name" value="GerE"/>
    <property type="match status" value="1"/>
</dbReference>
<sequence>MTPPTSPADAEPIVYVVDDDHSVRAALEDLLASVGLRAIGFGATRDFLAHPREPAPACLVLDVRMPGQSGLDFQRQMRATGIGLPVVFITGHGDMAMAVEAMKGGAIEFLPKPFREQDLLDAIHQGIARDRERLAQEAAGADLHARWALLTPGEQAVVRLVVQGQLNKQIAWQLQLSEVTVKVRRGQAMRKMQAASLAELVRMVDRLGDAG</sequence>
<evidence type="ECO:0000256" key="3">
    <source>
        <dbReference type="ARBA" id="ARBA00023015"/>
    </source>
</evidence>
<dbReference type="GO" id="GO:0003677">
    <property type="term" value="F:DNA binding"/>
    <property type="evidence" value="ECO:0007669"/>
    <property type="project" value="UniProtKB-KW"/>
</dbReference>
<accession>A0A370FCL5</accession>
<dbReference type="PRINTS" id="PR00038">
    <property type="entry name" value="HTHLUXR"/>
</dbReference>
<keyword evidence="5" id="KW-0804">Transcription</keyword>
<dbReference type="PROSITE" id="PS50110">
    <property type="entry name" value="RESPONSE_REGULATORY"/>
    <property type="match status" value="1"/>
</dbReference>
<dbReference type="Proteomes" id="UP000255265">
    <property type="component" value="Unassembled WGS sequence"/>
</dbReference>
<evidence type="ECO:0000259" key="7">
    <source>
        <dbReference type="PROSITE" id="PS50043"/>
    </source>
</evidence>
<protein>
    <submittedName>
        <fullName evidence="9">LuxR family two component transcriptional regulator</fullName>
    </submittedName>
</protein>
<dbReference type="CDD" id="cd06170">
    <property type="entry name" value="LuxR_C_like"/>
    <property type="match status" value="1"/>
</dbReference>
<gene>
    <name evidence="9" type="ORF">DFR41_10782</name>
</gene>
<keyword evidence="2" id="KW-0902">Two-component regulatory system</keyword>
<dbReference type="GO" id="GO:0000160">
    <property type="term" value="P:phosphorelay signal transduction system"/>
    <property type="evidence" value="ECO:0007669"/>
    <property type="project" value="UniProtKB-KW"/>
</dbReference>
<dbReference type="RefSeq" id="WP_017758974.1">
    <property type="nucleotide sequence ID" value="NZ_QQAV01000007.1"/>
</dbReference>
<dbReference type="SUPFAM" id="SSF52172">
    <property type="entry name" value="CheY-like"/>
    <property type="match status" value="1"/>
</dbReference>
<proteinExistence type="predicted"/>
<evidence type="ECO:0000256" key="5">
    <source>
        <dbReference type="ARBA" id="ARBA00023163"/>
    </source>
</evidence>
<organism evidence="9 10">
    <name type="scientific">Pseudacidovorax intermedius</name>
    <dbReference type="NCBI Taxonomy" id="433924"/>
    <lineage>
        <taxon>Bacteria</taxon>
        <taxon>Pseudomonadati</taxon>
        <taxon>Pseudomonadota</taxon>
        <taxon>Betaproteobacteria</taxon>
        <taxon>Burkholderiales</taxon>
        <taxon>Comamonadaceae</taxon>
        <taxon>Pseudacidovorax</taxon>
    </lineage>
</organism>
<dbReference type="InterPro" id="IPR016032">
    <property type="entry name" value="Sig_transdc_resp-reg_C-effctor"/>
</dbReference>
<dbReference type="OrthoDB" id="9802186at2"/>
<evidence type="ECO:0000313" key="10">
    <source>
        <dbReference type="Proteomes" id="UP000255265"/>
    </source>
</evidence>
<evidence type="ECO:0000256" key="2">
    <source>
        <dbReference type="ARBA" id="ARBA00023012"/>
    </source>
</evidence>
<dbReference type="PROSITE" id="PS50043">
    <property type="entry name" value="HTH_LUXR_2"/>
    <property type="match status" value="1"/>
</dbReference>
<dbReference type="InterPro" id="IPR011006">
    <property type="entry name" value="CheY-like_superfamily"/>
</dbReference>
<dbReference type="GO" id="GO:0006355">
    <property type="term" value="P:regulation of DNA-templated transcription"/>
    <property type="evidence" value="ECO:0007669"/>
    <property type="project" value="InterPro"/>
</dbReference>
<dbReference type="SMART" id="SM00448">
    <property type="entry name" value="REC"/>
    <property type="match status" value="1"/>
</dbReference>
<name>A0A370FCL5_9BURK</name>
<keyword evidence="1 6" id="KW-0597">Phosphoprotein</keyword>
<dbReference type="Pfam" id="PF00072">
    <property type="entry name" value="Response_reg"/>
    <property type="match status" value="1"/>
</dbReference>
<dbReference type="Gene3D" id="3.40.50.2300">
    <property type="match status" value="1"/>
</dbReference>
<dbReference type="CDD" id="cd17537">
    <property type="entry name" value="REC_FixJ"/>
    <property type="match status" value="1"/>
</dbReference>
<dbReference type="EMBL" id="QQAV01000007">
    <property type="protein sequence ID" value="RDI22679.1"/>
    <property type="molecule type" value="Genomic_DNA"/>
</dbReference>
<evidence type="ECO:0000256" key="4">
    <source>
        <dbReference type="ARBA" id="ARBA00023125"/>
    </source>
</evidence>
<keyword evidence="4" id="KW-0238">DNA-binding</keyword>